<dbReference type="PANTHER" id="PTHR10367:SF17">
    <property type="entry name" value="MRNA-CAPPING ENZYME"/>
    <property type="match status" value="1"/>
</dbReference>
<dbReference type="PANTHER" id="PTHR10367">
    <property type="entry name" value="MRNA-CAPPING ENZYME"/>
    <property type="match status" value="1"/>
</dbReference>
<feature type="domain" description="mRNA capping enzyme adenylation" evidence="1">
    <location>
        <begin position="136"/>
        <end position="317"/>
    </location>
</feature>
<dbReference type="Pfam" id="PF01331">
    <property type="entry name" value="mRNA_cap_enzyme"/>
    <property type="match status" value="1"/>
</dbReference>
<dbReference type="GO" id="GO:0005524">
    <property type="term" value="F:ATP binding"/>
    <property type="evidence" value="ECO:0007669"/>
    <property type="project" value="InterPro"/>
</dbReference>
<name>A0A1B0DMK0_PHLPP</name>
<dbReference type="CDD" id="cd07895">
    <property type="entry name" value="Adenylation_mRNA_capping"/>
    <property type="match status" value="1"/>
</dbReference>
<dbReference type="InterPro" id="IPR029021">
    <property type="entry name" value="Prot-tyrosine_phosphatase-like"/>
</dbReference>
<dbReference type="VEuPathDB" id="VectorBase:PPAI009592"/>
<accession>A0A1B0DMK0</accession>
<dbReference type="InterPro" id="IPR001339">
    <property type="entry name" value="mRNA_cap_enzyme_adenylation"/>
</dbReference>
<evidence type="ECO:0000313" key="2">
    <source>
        <dbReference type="EnsemblMetazoa" id="PPAI009592-PA"/>
    </source>
</evidence>
<dbReference type="GO" id="GO:0004484">
    <property type="term" value="F:mRNA guanylyltransferase activity"/>
    <property type="evidence" value="ECO:0007669"/>
    <property type="project" value="InterPro"/>
</dbReference>
<sequence>MKPSTQSSYVQELYFRYDFVQRAPKPLPLPPWHFRIDSFQQEYLPHTFESTVSLKRRRNAIDDPLAFPNDLDSLEVKQAKRFKRFTAESGAPFTDNFPGLTPVSDPTQLSELQMLCQAMAKWHRPNFPGSLPNLVDSQSLHHLQLKPYCVTWIADGIRFMMLIISKNQVYVFDRSFKCFKVEGLTFPSRNNLQRHLRNTLLDGQMVFDKVDGKVIPRFLVFDIIMINGESVYSHPFLPVRYDCISREIISPRSEAIRQGVIDKTIEPFSIRQKTFHDLSHCQSLLSPSFTGSIGHGSSGLIFQSITDPYVPGVSSSLVFIEISDPFCGIRFPVCKVFVFVQIVQIFNCQSRFPFGFMSTLVVNCKKTEAAAESKDVRPCSSYSYLSSGHLPKNRIPKSWFRCPRKARDFVVDRFLAFKLPVDERYDDNISIDQKFSPEMVIQAVEMRNKTLDLWIDLTTEENFYSCSPLEKKSIQVVSLPCGSSRGPPTITNVGLFIHYVDTSIKRNPQGIVGVHSVHGFNRVGFLIVAYLVERLGFSVNAALATFTNAHPPGIYKQ</sequence>
<evidence type="ECO:0000259" key="1">
    <source>
        <dbReference type="Pfam" id="PF01331"/>
    </source>
</evidence>
<dbReference type="AlphaFoldDB" id="A0A1B0DMK0"/>
<evidence type="ECO:0000313" key="3">
    <source>
        <dbReference type="Proteomes" id="UP000092462"/>
    </source>
</evidence>
<dbReference type="GO" id="GO:0006370">
    <property type="term" value="P:7-methylguanosine mRNA capping"/>
    <property type="evidence" value="ECO:0007669"/>
    <property type="project" value="InterPro"/>
</dbReference>
<dbReference type="Gene3D" id="3.30.470.30">
    <property type="entry name" value="DNA ligase/mRNA capping enzyme"/>
    <property type="match status" value="1"/>
</dbReference>
<dbReference type="InterPro" id="IPR051029">
    <property type="entry name" value="mRNA_Capping_Enz/RNA_Phosphat"/>
</dbReference>
<dbReference type="SUPFAM" id="SSF52799">
    <property type="entry name" value="(Phosphotyrosine protein) phosphatases II"/>
    <property type="match status" value="1"/>
</dbReference>
<dbReference type="SUPFAM" id="SSF56091">
    <property type="entry name" value="DNA ligase/mRNA capping enzyme, catalytic domain"/>
    <property type="match status" value="1"/>
</dbReference>
<reference evidence="2" key="1">
    <citation type="submission" date="2022-08" db="UniProtKB">
        <authorList>
            <consortium name="EnsemblMetazoa"/>
        </authorList>
    </citation>
    <scope>IDENTIFICATION</scope>
    <source>
        <strain evidence="2">Israel</strain>
    </source>
</reference>
<dbReference type="EMBL" id="AJVK01016851">
    <property type="status" value="NOT_ANNOTATED_CDS"/>
    <property type="molecule type" value="Genomic_DNA"/>
</dbReference>
<keyword evidence="3" id="KW-1185">Reference proteome</keyword>
<protein>
    <submittedName>
        <fullName evidence="2">mRNA-capping enzyme</fullName>
    </submittedName>
</protein>
<organism evidence="2 3">
    <name type="scientific">Phlebotomus papatasi</name>
    <name type="common">Sandfly</name>
    <dbReference type="NCBI Taxonomy" id="29031"/>
    <lineage>
        <taxon>Eukaryota</taxon>
        <taxon>Metazoa</taxon>
        <taxon>Ecdysozoa</taxon>
        <taxon>Arthropoda</taxon>
        <taxon>Hexapoda</taxon>
        <taxon>Insecta</taxon>
        <taxon>Pterygota</taxon>
        <taxon>Neoptera</taxon>
        <taxon>Endopterygota</taxon>
        <taxon>Diptera</taxon>
        <taxon>Nematocera</taxon>
        <taxon>Psychodoidea</taxon>
        <taxon>Psychodidae</taxon>
        <taxon>Phlebotomus</taxon>
        <taxon>Phlebotomus</taxon>
    </lineage>
</organism>
<dbReference type="Gene3D" id="3.90.190.10">
    <property type="entry name" value="Protein tyrosine phosphatase superfamily"/>
    <property type="match status" value="1"/>
</dbReference>
<dbReference type="Proteomes" id="UP000092462">
    <property type="component" value="Unassembled WGS sequence"/>
</dbReference>
<dbReference type="VEuPathDB" id="VectorBase:PPAPM1_002112"/>
<dbReference type="EnsemblMetazoa" id="PPAI009592-RA">
    <property type="protein sequence ID" value="PPAI009592-PA"/>
    <property type="gene ID" value="PPAI009592"/>
</dbReference>
<proteinExistence type="predicted"/>